<dbReference type="EMBL" id="JADWYS010000001">
    <property type="protein sequence ID" value="MBG9390464.1"/>
    <property type="molecule type" value="Genomic_DNA"/>
</dbReference>
<dbReference type="InterPro" id="IPR045851">
    <property type="entry name" value="AMP-bd_C_sf"/>
</dbReference>
<dbReference type="AlphaFoldDB" id="A0A931H849"/>
<dbReference type="Pfam" id="PF13193">
    <property type="entry name" value="AMP-binding_C"/>
    <property type="match status" value="1"/>
</dbReference>
<dbReference type="Proteomes" id="UP000651050">
    <property type="component" value="Unassembled WGS sequence"/>
</dbReference>
<proteinExistence type="inferred from homology"/>
<dbReference type="InterPro" id="IPR000873">
    <property type="entry name" value="AMP-dep_synth/lig_dom"/>
</dbReference>
<dbReference type="SUPFAM" id="SSF56801">
    <property type="entry name" value="Acetyl-CoA synthetase-like"/>
    <property type="match status" value="1"/>
</dbReference>
<dbReference type="GO" id="GO:0006631">
    <property type="term" value="P:fatty acid metabolic process"/>
    <property type="evidence" value="ECO:0007669"/>
    <property type="project" value="TreeGrafter"/>
</dbReference>
<dbReference type="PANTHER" id="PTHR43201:SF8">
    <property type="entry name" value="ACYL-COA SYNTHETASE FAMILY MEMBER 3"/>
    <property type="match status" value="1"/>
</dbReference>
<reference evidence="4" key="1">
    <citation type="submission" date="2020-11" db="EMBL/GenBank/DDBJ databases">
        <title>Bacterial whole genome sequence for Caenimonas sp. DR4.4.</title>
        <authorList>
            <person name="Le V."/>
            <person name="Ko S.-R."/>
            <person name="Ahn C.-Y."/>
            <person name="Oh H.-M."/>
        </authorList>
    </citation>
    <scope>NUCLEOTIDE SEQUENCE</scope>
    <source>
        <strain evidence="4">DR4.4</strain>
    </source>
</reference>
<dbReference type="Gene3D" id="3.30.300.30">
    <property type="match status" value="1"/>
</dbReference>
<feature type="domain" description="AMP-dependent synthetase/ligase" evidence="2">
    <location>
        <begin position="10"/>
        <end position="353"/>
    </location>
</feature>
<feature type="domain" description="AMP-binding enzyme C-terminal" evidence="3">
    <location>
        <begin position="403"/>
        <end position="478"/>
    </location>
</feature>
<organism evidence="4 5">
    <name type="scientific">Caenimonas aquaedulcis</name>
    <dbReference type="NCBI Taxonomy" id="2793270"/>
    <lineage>
        <taxon>Bacteria</taxon>
        <taxon>Pseudomonadati</taxon>
        <taxon>Pseudomonadota</taxon>
        <taxon>Betaproteobacteria</taxon>
        <taxon>Burkholderiales</taxon>
        <taxon>Comamonadaceae</taxon>
        <taxon>Caenimonas</taxon>
    </lineage>
</organism>
<dbReference type="InterPro" id="IPR025110">
    <property type="entry name" value="AMP-bd_C"/>
</dbReference>
<name>A0A931H849_9BURK</name>
<protein>
    <submittedName>
        <fullName evidence="4">AMP-binding protein</fullName>
    </submittedName>
</protein>
<dbReference type="RefSeq" id="WP_196988203.1">
    <property type="nucleotide sequence ID" value="NZ_JADWYS010000001.1"/>
</dbReference>
<dbReference type="InterPro" id="IPR020845">
    <property type="entry name" value="AMP-binding_CS"/>
</dbReference>
<dbReference type="PROSITE" id="PS00455">
    <property type="entry name" value="AMP_BINDING"/>
    <property type="match status" value="1"/>
</dbReference>
<comment type="similarity">
    <text evidence="1">Belongs to the ATP-dependent AMP-binding enzyme family.</text>
</comment>
<evidence type="ECO:0000259" key="2">
    <source>
        <dbReference type="Pfam" id="PF00501"/>
    </source>
</evidence>
<sequence>MQSLFADFSAAWQPGATFLRTPGGRSWTYGELDEATSELAARLSVSLGAGDRLVSMLERSEWNIFLYLACTRCGVVYVPLNPRMTPAELGPVIADADPSMLVCDPVLQSKAEQLVEARVLVRTLDRAGGGSLRHGKVPAGVVDRELDAPHPAAIIFTSGTTGTPKGALIPHALFIGKARALAGALRFTSSDCLLHAMPLYHSHGLFMTVHAVLSVGASILFLPKFDAGEVVRALPDVTMFSGVPTMYTRLASEPGLKAAAAAIRLFICGSAPLKPELFEAFQRESGHRLVEVWGMSETMTNTASPLGDRRAGSAGKALPGVLLRVVDDRGVEVPPDTAGVIEVGFTAPFGGYWRRPPEEQPRMREGRLVTGDIGQLSPDGYLTILGRTTEMIISGGYNVYPREVELALEEMPGVAKAAVFAVPHKDFGEAVVAAVESNGTSVIDAAVVLRKLRDRLVPYKIPKALFIEDMLPTTELGKLQRKALAGKYRHYFR</sequence>
<evidence type="ECO:0000256" key="1">
    <source>
        <dbReference type="ARBA" id="ARBA00006432"/>
    </source>
</evidence>
<dbReference type="Pfam" id="PF00501">
    <property type="entry name" value="AMP-binding"/>
    <property type="match status" value="1"/>
</dbReference>
<evidence type="ECO:0000313" key="5">
    <source>
        <dbReference type="Proteomes" id="UP000651050"/>
    </source>
</evidence>
<evidence type="ECO:0000313" key="4">
    <source>
        <dbReference type="EMBL" id="MBG9390464.1"/>
    </source>
</evidence>
<dbReference type="PANTHER" id="PTHR43201">
    <property type="entry name" value="ACYL-COA SYNTHETASE"/>
    <property type="match status" value="1"/>
</dbReference>
<dbReference type="GO" id="GO:0031956">
    <property type="term" value="F:medium-chain fatty acid-CoA ligase activity"/>
    <property type="evidence" value="ECO:0007669"/>
    <property type="project" value="TreeGrafter"/>
</dbReference>
<accession>A0A931H849</accession>
<evidence type="ECO:0000259" key="3">
    <source>
        <dbReference type="Pfam" id="PF13193"/>
    </source>
</evidence>
<comment type="caution">
    <text evidence="4">The sequence shown here is derived from an EMBL/GenBank/DDBJ whole genome shotgun (WGS) entry which is preliminary data.</text>
</comment>
<keyword evidence="5" id="KW-1185">Reference proteome</keyword>
<dbReference type="InterPro" id="IPR042099">
    <property type="entry name" value="ANL_N_sf"/>
</dbReference>
<dbReference type="Gene3D" id="3.40.50.12780">
    <property type="entry name" value="N-terminal domain of ligase-like"/>
    <property type="match status" value="1"/>
</dbReference>
<gene>
    <name evidence="4" type="ORF">I5803_20710</name>
</gene>